<name>A0A395IGE9_9HELO</name>
<dbReference type="OrthoDB" id="3480713at2759"/>
<sequence length="100" mass="11589">MLQGQESRYSYAGPCDGTVFYIYDKPLPPLPQDALAQKQKPLPPLPLDISHRRFHQNVRSGILEPKNDAIYYDEKEVYVHNPFSDKKVMVKDWAEKSKVL</sequence>
<evidence type="ECO:0000313" key="1">
    <source>
        <dbReference type="EMBL" id="RAL58468.1"/>
    </source>
</evidence>
<proteinExistence type="predicted"/>
<evidence type="ECO:0000313" key="2">
    <source>
        <dbReference type="Proteomes" id="UP000249056"/>
    </source>
</evidence>
<protein>
    <submittedName>
        <fullName evidence="1">Uncharacterized protein</fullName>
    </submittedName>
</protein>
<gene>
    <name evidence="1" type="ORF">DID88_005172</name>
</gene>
<comment type="caution">
    <text evidence="1">The sequence shown here is derived from an EMBL/GenBank/DDBJ whole genome shotgun (WGS) entry which is preliminary data.</text>
</comment>
<dbReference type="Proteomes" id="UP000249056">
    <property type="component" value="Unassembled WGS sequence"/>
</dbReference>
<dbReference type="AlphaFoldDB" id="A0A395IGE9"/>
<organism evidence="1 2">
    <name type="scientific">Monilinia fructigena</name>
    <dbReference type="NCBI Taxonomy" id="38457"/>
    <lineage>
        <taxon>Eukaryota</taxon>
        <taxon>Fungi</taxon>
        <taxon>Dikarya</taxon>
        <taxon>Ascomycota</taxon>
        <taxon>Pezizomycotina</taxon>
        <taxon>Leotiomycetes</taxon>
        <taxon>Helotiales</taxon>
        <taxon>Sclerotiniaceae</taxon>
        <taxon>Monilinia</taxon>
    </lineage>
</organism>
<reference evidence="1 2" key="1">
    <citation type="submission" date="2018-06" db="EMBL/GenBank/DDBJ databases">
        <title>Genome Sequence of the Brown Rot Fungal Pathogen Monilinia fructigena.</title>
        <authorList>
            <person name="Landi L."/>
            <person name="De Miccolis Angelini R.M."/>
            <person name="Pollastro S."/>
            <person name="Abate D."/>
            <person name="Faretra F."/>
            <person name="Romanazzi G."/>
        </authorList>
    </citation>
    <scope>NUCLEOTIDE SEQUENCE [LARGE SCALE GENOMIC DNA]</scope>
    <source>
        <strain evidence="1 2">Mfrg269</strain>
    </source>
</reference>
<dbReference type="EMBL" id="QKRW01000081">
    <property type="protein sequence ID" value="RAL58468.1"/>
    <property type="molecule type" value="Genomic_DNA"/>
</dbReference>
<accession>A0A395IGE9</accession>
<keyword evidence="2" id="KW-1185">Reference proteome</keyword>